<evidence type="ECO:0000256" key="1">
    <source>
        <dbReference type="ARBA" id="ARBA00006484"/>
    </source>
</evidence>
<dbReference type="AlphaFoldDB" id="A0A3B1DT11"/>
<organism evidence="3">
    <name type="scientific">hydrothermal vent metagenome</name>
    <dbReference type="NCBI Taxonomy" id="652676"/>
    <lineage>
        <taxon>unclassified sequences</taxon>
        <taxon>metagenomes</taxon>
        <taxon>ecological metagenomes</taxon>
    </lineage>
</organism>
<proteinExistence type="inferred from homology"/>
<dbReference type="InterPro" id="IPR002347">
    <property type="entry name" value="SDR_fam"/>
</dbReference>
<sequence>MNTCEPTRPALPFSGERPIALVTGGARRVGRAICLGLAARGLDVLLTYRTSHEQAEATCERIRSAGVNASAAHLDLSDTGIVQTWSDTLAAALPRLDVLVHNASIYEPSPLETLDTDRAARQYQVNALAPLALTAALAPLLARSDLPGSGSVVAMLDIHAESSPLLGNPRRNHAAYAMSKAALGAMVRSLAVDLAPGIRVNGLAPGVIAWPETGPDADPAMQERYLSRVPLERAGTPEDAAAAVAFLALDAAYITGQVLAVDGGRSLR</sequence>
<dbReference type="PANTHER" id="PTHR43639:SF1">
    <property type="entry name" value="SHORT-CHAIN DEHYDROGENASE_REDUCTASE FAMILY PROTEIN"/>
    <property type="match status" value="1"/>
</dbReference>
<name>A0A3B1DT11_9ZZZZ</name>
<dbReference type="PROSITE" id="PS00061">
    <property type="entry name" value="ADH_SHORT"/>
    <property type="match status" value="1"/>
</dbReference>
<dbReference type="EMBL" id="UOGK01000312">
    <property type="protein sequence ID" value="VAX39973.1"/>
    <property type="molecule type" value="Genomic_DNA"/>
</dbReference>
<dbReference type="SUPFAM" id="SSF51735">
    <property type="entry name" value="NAD(P)-binding Rossmann-fold domains"/>
    <property type="match status" value="1"/>
</dbReference>
<dbReference type="GO" id="GO:0016491">
    <property type="term" value="F:oxidoreductase activity"/>
    <property type="evidence" value="ECO:0007669"/>
    <property type="project" value="UniProtKB-KW"/>
</dbReference>
<dbReference type="InterPro" id="IPR036291">
    <property type="entry name" value="NAD(P)-bd_dom_sf"/>
</dbReference>
<dbReference type="PANTHER" id="PTHR43639">
    <property type="entry name" value="OXIDOREDUCTASE, SHORT-CHAIN DEHYDROGENASE/REDUCTASE FAMILY (AFU_ORTHOLOGUE AFUA_5G02870)"/>
    <property type="match status" value="1"/>
</dbReference>
<reference evidence="3" key="1">
    <citation type="submission" date="2018-06" db="EMBL/GenBank/DDBJ databases">
        <authorList>
            <person name="Zhirakovskaya E."/>
        </authorList>
    </citation>
    <scope>NUCLEOTIDE SEQUENCE</scope>
</reference>
<dbReference type="Pfam" id="PF13561">
    <property type="entry name" value="adh_short_C2"/>
    <property type="match status" value="1"/>
</dbReference>
<evidence type="ECO:0008006" key="4">
    <source>
        <dbReference type="Google" id="ProtNLM"/>
    </source>
</evidence>
<comment type="similarity">
    <text evidence="1">Belongs to the short-chain dehydrogenases/reductases (SDR) family.</text>
</comment>
<gene>
    <name evidence="3" type="ORF">MNBD_PLANCTO03-1408</name>
</gene>
<dbReference type="InterPro" id="IPR020904">
    <property type="entry name" value="Sc_DH/Rdtase_CS"/>
</dbReference>
<dbReference type="Gene3D" id="3.40.50.720">
    <property type="entry name" value="NAD(P)-binding Rossmann-like Domain"/>
    <property type="match status" value="1"/>
</dbReference>
<protein>
    <recommendedName>
        <fullName evidence="4">FolM Alternative dihydrofolate reductase 1</fullName>
    </recommendedName>
</protein>
<evidence type="ECO:0000256" key="2">
    <source>
        <dbReference type="ARBA" id="ARBA00023002"/>
    </source>
</evidence>
<evidence type="ECO:0000313" key="3">
    <source>
        <dbReference type="EMBL" id="VAX39973.1"/>
    </source>
</evidence>
<dbReference type="PRINTS" id="PR00081">
    <property type="entry name" value="GDHRDH"/>
</dbReference>
<keyword evidence="2" id="KW-0560">Oxidoreductase</keyword>
<accession>A0A3B1DT11</accession>